<feature type="compositionally biased region" description="Low complexity" evidence="1">
    <location>
        <begin position="7"/>
        <end position="22"/>
    </location>
</feature>
<dbReference type="EMBL" id="BAABJE010000012">
    <property type="protein sequence ID" value="GAA4797386.1"/>
    <property type="molecule type" value="Genomic_DNA"/>
</dbReference>
<feature type="region of interest" description="Disordered" evidence="1">
    <location>
        <begin position="1"/>
        <end position="24"/>
    </location>
</feature>
<dbReference type="RefSeq" id="WP_345303587.1">
    <property type="nucleotide sequence ID" value="NZ_BAABJE010000012.1"/>
</dbReference>
<dbReference type="Proteomes" id="UP001499959">
    <property type="component" value="Unassembled WGS sequence"/>
</dbReference>
<reference evidence="3" key="1">
    <citation type="journal article" date="2019" name="Int. J. Syst. Evol. Microbiol.">
        <title>The Global Catalogue of Microorganisms (GCM) 10K type strain sequencing project: providing services to taxonomists for standard genome sequencing and annotation.</title>
        <authorList>
            <consortium name="The Broad Institute Genomics Platform"/>
            <consortium name="The Broad Institute Genome Sequencing Center for Infectious Disease"/>
            <person name="Wu L."/>
            <person name="Ma J."/>
        </authorList>
    </citation>
    <scope>NUCLEOTIDE SEQUENCE [LARGE SCALE GENOMIC DNA]</scope>
    <source>
        <strain evidence="3">JCM 18204</strain>
    </source>
</reference>
<evidence type="ECO:0000313" key="3">
    <source>
        <dbReference type="Proteomes" id="UP001499959"/>
    </source>
</evidence>
<comment type="caution">
    <text evidence="2">The sequence shown here is derived from an EMBL/GenBank/DDBJ whole genome shotgun (WGS) entry which is preliminary data.</text>
</comment>
<accession>A0ABP9BPG8</accession>
<protein>
    <submittedName>
        <fullName evidence="2">Uncharacterized protein</fullName>
    </submittedName>
</protein>
<feature type="region of interest" description="Disordered" evidence="1">
    <location>
        <begin position="73"/>
        <end position="98"/>
    </location>
</feature>
<name>A0ABP9BPG8_9GAMM</name>
<keyword evidence="3" id="KW-1185">Reference proteome</keyword>
<sequence>MTEKKTPPTAAPTAEPVPAQAAKPAARNLFRATKEERRSALTHDQIADDLAEFERTGGRIEVLGNTPMLRTIPLAPTPAATGARKPAGKAPAESKPAE</sequence>
<evidence type="ECO:0000313" key="2">
    <source>
        <dbReference type="EMBL" id="GAA4797386.1"/>
    </source>
</evidence>
<proteinExistence type="predicted"/>
<gene>
    <name evidence="2" type="ORF">GCM10023307_24120</name>
</gene>
<organism evidence="2 3">
    <name type="scientific">Lysobacter hankyongensis</name>
    <dbReference type="NCBI Taxonomy" id="1176535"/>
    <lineage>
        <taxon>Bacteria</taxon>
        <taxon>Pseudomonadati</taxon>
        <taxon>Pseudomonadota</taxon>
        <taxon>Gammaproteobacteria</taxon>
        <taxon>Lysobacterales</taxon>
        <taxon>Lysobacteraceae</taxon>
        <taxon>Lysobacter</taxon>
    </lineage>
</organism>
<evidence type="ECO:0000256" key="1">
    <source>
        <dbReference type="SAM" id="MobiDB-lite"/>
    </source>
</evidence>